<evidence type="ECO:0000256" key="3">
    <source>
        <dbReference type="ARBA" id="ARBA00022692"/>
    </source>
</evidence>
<keyword evidence="3 6" id="KW-0812">Transmembrane</keyword>
<feature type="domain" description="Amino acid transporter transmembrane" evidence="7">
    <location>
        <begin position="108"/>
        <end position="470"/>
    </location>
</feature>
<evidence type="ECO:0000313" key="8">
    <source>
        <dbReference type="EMBL" id="KAF9481929.1"/>
    </source>
</evidence>
<feature type="transmembrane region" description="Helical" evidence="6">
    <location>
        <begin position="298"/>
        <end position="319"/>
    </location>
</feature>
<evidence type="ECO:0000256" key="4">
    <source>
        <dbReference type="ARBA" id="ARBA00022989"/>
    </source>
</evidence>
<keyword evidence="9" id="KW-1185">Reference proteome</keyword>
<dbReference type="GO" id="GO:0016020">
    <property type="term" value="C:membrane"/>
    <property type="evidence" value="ECO:0007669"/>
    <property type="project" value="UniProtKB-SubCell"/>
</dbReference>
<dbReference type="OrthoDB" id="40134at2759"/>
<organism evidence="8 9">
    <name type="scientific">Pholiota conissans</name>
    <dbReference type="NCBI Taxonomy" id="109636"/>
    <lineage>
        <taxon>Eukaryota</taxon>
        <taxon>Fungi</taxon>
        <taxon>Dikarya</taxon>
        <taxon>Basidiomycota</taxon>
        <taxon>Agaricomycotina</taxon>
        <taxon>Agaricomycetes</taxon>
        <taxon>Agaricomycetidae</taxon>
        <taxon>Agaricales</taxon>
        <taxon>Agaricineae</taxon>
        <taxon>Strophariaceae</taxon>
        <taxon>Pholiota</taxon>
    </lineage>
</organism>
<evidence type="ECO:0000256" key="2">
    <source>
        <dbReference type="ARBA" id="ARBA00008066"/>
    </source>
</evidence>
<feature type="transmembrane region" description="Helical" evidence="6">
    <location>
        <begin position="448"/>
        <end position="468"/>
    </location>
</feature>
<evidence type="ECO:0000313" key="9">
    <source>
        <dbReference type="Proteomes" id="UP000807469"/>
    </source>
</evidence>
<feature type="transmembrane region" description="Helical" evidence="6">
    <location>
        <begin position="215"/>
        <end position="236"/>
    </location>
</feature>
<feature type="transmembrane region" description="Helical" evidence="6">
    <location>
        <begin position="106"/>
        <end position="128"/>
    </location>
</feature>
<feature type="transmembrane region" description="Helical" evidence="6">
    <location>
        <begin position="248"/>
        <end position="268"/>
    </location>
</feature>
<keyword evidence="5 6" id="KW-0472">Membrane</keyword>
<keyword evidence="4 6" id="KW-1133">Transmembrane helix</keyword>
<dbReference type="Pfam" id="PF01490">
    <property type="entry name" value="Aa_trans"/>
    <property type="match status" value="1"/>
</dbReference>
<evidence type="ECO:0000256" key="6">
    <source>
        <dbReference type="SAM" id="Phobius"/>
    </source>
</evidence>
<feature type="transmembrane region" description="Helical" evidence="6">
    <location>
        <begin position="140"/>
        <end position="161"/>
    </location>
</feature>
<comment type="similarity">
    <text evidence="2">Belongs to the amino acid/polyamine transporter 2 family.</text>
</comment>
<feature type="transmembrane region" description="Helical" evidence="6">
    <location>
        <begin position="188"/>
        <end position="209"/>
    </location>
</feature>
<feature type="transmembrane region" description="Helical" evidence="6">
    <location>
        <begin position="513"/>
        <end position="537"/>
    </location>
</feature>
<evidence type="ECO:0000259" key="7">
    <source>
        <dbReference type="Pfam" id="PF01490"/>
    </source>
</evidence>
<protein>
    <recommendedName>
        <fullName evidence="7">Amino acid transporter transmembrane domain-containing protein</fullName>
    </recommendedName>
</protein>
<dbReference type="GO" id="GO:0015179">
    <property type="term" value="F:L-amino acid transmembrane transporter activity"/>
    <property type="evidence" value="ECO:0007669"/>
    <property type="project" value="TreeGrafter"/>
</dbReference>
<dbReference type="Proteomes" id="UP000807469">
    <property type="component" value="Unassembled WGS sequence"/>
</dbReference>
<name>A0A9P6D2Y5_9AGAR</name>
<comment type="caution">
    <text evidence="8">The sequence shown here is derived from an EMBL/GenBank/DDBJ whole genome shotgun (WGS) entry which is preliminary data.</text>
</comment>
<sequence length="561" mass="61617">MASNIANVAMTDPIHIDEKAERSSSINSPVGSMRTGEVVFEDYLHFAAVQRLEEDGGIEATAKHNWFQRLSAHKGPNVNVDVQDSKSYPMTEYEGDQANASKALRLASWAAVFYLITTDILGPFNAPFAISQVGWVSGVVLYFVMGGMALYTGLILWRLFIRLDSPRYPIKSYGDIAERIYGRPARHVVNVLQSLQLIINVATICLSNGQALSQITNFKLCFSVCIVIWSIVGFVVGQIRTLKAYGWLANSAVWLNLLIIFTSMGFVAHSAPNFTAAKTSLGVDFGPVMTAKFTSLPLFSKVNGIMQMVFAYGGAMIFPEMMAEMRRPMDFWKGMTMAQALIFVAYLLYGCFVYAFQGQFTLPLAFQGVSKHSWQTLGNVLALITGIIAAGLYGNIGIKVVYINVVEGIFHGPKLMTHKGRIIWSSLVFAYWSLAFVIGSAIPQVQSISALIAAVAIMQFTYSFPPVLRLGYDVITDAMAADNQHTPGTGSTARIDTWREWSRWKRGLFGGRVFFKLFNLILFLGGLAMACLGMWGAGESIKATFKMSGAATSFGCKSPLE</sequence>
<dbReference type="PANTHER" id="PTHR22950">
    <property type="entry name" value="AMINO ACID TRANSPORTER"/>
    <property type="match status" value="1"/>
</dbReference>
<reference evidence="8" key="1">
    <citation type="submission" date="2020-11" db="EMBL/GenBank/DDBJ databases">
        <authorList>
            <consortium name="DOE Joint Genome Institute"/>
            <person name="Ahrendt S."/>
            <person name="Riley R."/>
            <person name="Andreopoulos W."/>
            <person name="Labutti K."/>
            <person name="Pangilinan J."/>
            <person name="Ruiz-Duenas F.J."/>
            <person name="Barrasa J.M."/>
            <person name="Sanchez-Garcia M."/>
            <person name="Camarero S."/>
            <person name="Miyauchi S."/>
            <person name="Serrano A."/>
            <person name="Linde D."/>
            <person name="Babiker R."/>
            <person name="Drula E."/>
            <person name="Ayuso-Fernandez I."/>
            <person name="Pacheco R."/>
            <person name="Padilla G."/>
            <person name="Ferreira P."/>
            <person name="Barriuso J."/>
            <person name="Kellner H."/>
            <person name="Castanera R."/>
            <person name="Alfaro M."/>
            <person name="Ramirez L."/>
            <person name="Pisabarro A.G."/>
            <person name="Kuo A."/>
            <person name="Tritt A."/>
            <person name="Lipzen A."/>
            <person name="He G."/>
            <person name="Yan M."/>
            <person name="Ng V."/>
            <person name="Cullen D."/>
            <person name="Martin F."/>
            <person name="Rosso M.-N."/>
            <person name="Henrissat B."/>
            <person name="Hibbett D."/>
            <person name="Martinez A.T."/>
            <person name="Grigoriev I.V."/>
        </authorList>
    </citation>
    <scope>NUCLEOTIDE SEQUENCE</scope>
    <source>
        <strain evidence="8">CIRM-BRFM 674</strain>
    </source>
</reference>
<evidence type="ECO:0000256" key="1">
    <source>
        <dbReference type="ARBA" id="ARBA00004141"/>
    </source>
</evidence>
<comment type="subcellular location">
    <subcellularLocation>
        <location evidence="1">Membrane</location>
        <topology evidence="1">Multi-pass membrane protein</topology>
    </subcellularLocation>
</comment>
<proteinExistence type="inferred from homology"/>
<dbReference type="AlphaFoldDB" id="A0A9P6D2Y5"/>
<feature type="transmembrane region" description="Helical" evidence="6">
    <location>
        <begin position="422"/>
        <end position="442"/>
    </location>
</feature>
<evidence type="ECO:0000256" key="5">
    <source>
        <dbReference type="ARBA" id="ARBA00023136"/>
    </source>
</evidence>
<dbReference type="InterPro" id="IPR013057">
    <property type="entry name" value="AA_transpt_TM"/>
</dbReference>
<feature type="transmembrane region" description="Helical" evidence="6">
    <location>
        <begin position="340"/>
        <end position="360"/>
    </location>
</feature>
<dbReference type="PANTHER" id="PTHR22950:SF461">
    <property type="entry name" value="AMINO ACID TRANSPORTER TRANSMEMBRANE DOMAIN-CONTAINING PROTEIN"/>
    <property type="match status" value="1"/>
</dbReference>
<accession>A0A9P6D2Y5</accession>
<feature type="transmembrane region" description="Helical" evidence="6">
    <location>
        <begin position="380"/>
        <end position="402"/>
    </location>
</feature>
<dbReference type="EMBL" id="MU155172">
    <property type="protein sequence ID" value="KAF9481929.1"/>
    <property type="molecule type" value="Genomic_DNA"/>
</dbReference>
<gene>
    <name evidence="8" type="ORF">BDN70DRAFT_930470</name>
</gene>